<feature type="domain" description="Carboxylesterase type B" evidence="2">
    <location>
        <begin position="71"/>
        <end position="482"/>
    </location>
</feature>
<dbReference type="Proteomes" id="UP000320762">
    <property type="component" value="Unassembled WGS sequence"/>
</dbReference>
<keyword evidence="1" id="KW-0732">Signal</keyword>
<dbReference type="EMBL" id="VDMD01000029">
    <property type="protein sequence ID" value="TRM59289.1"/>
    <property type="molecule type" value="Genomic_DNA"/>
</dbReference>
<dbReference type="InterPro" id="IPR029058">
    <property type="entry name" value="AB_hydrolase_fold"/>
</dbReference>
<keyword evidence="4" id="KW-1185">Reference proteome</keyword>
<dbReference type="SUPFAM" id="SSF53474">
    <property type="entry name" value="alpha/beta-Hydrolases"/>
    <property type="match status" value="1"/>
</dbReference>
<keyword evidence="3" id="KW-0378">Hydrolase</keyword>
<protein>
    <submittedName>
        <fullName evidence="3">Alpha/Beta hydrolase protein</fullName>
    </submittedName>
</protein>
<organism evidence="3 4">
    <name type="scientific">Schizophyllum amplum</name>
    <dbReference type="NCBI Taxonomy" id="97359"/>
    <lineage>
        <taxon>Eukaryota</taxon>
        <taxon>Fungi</taxon>
        <taxon>Dikarya</taxon>
        <taxon>Basidiomycota</taxon>
        <taxon>Agaricomycotina</taxon>
        <taxon>Agaricomycetes</taxon>
        <taxon>Agaricomycetidae</taxon>
        <taxon>Agaricales</taxon>
        <taxon>Schizophyllaceae</taxon>
        <taxon>Schizophyllum</taxon>
    </lineage>
</organism>
<dbReference type="AlphaFoldDB" id="A0A550C3B5"/>
<sequence>MLALPLALLLLAPLVAASPVARSHKTGFLCSLPFFSGGCEQTRADPLSIVTGLGTAIGAVTDAGAYRFPVKYATADRWEASSVVDEWELPNAAGDASTMPLACPQPNMDASDYSEDCLSMVLYIPPNLSMSDGVPTLMWIHGGSFLVGSASNEGLDGSKLAIATGSIVAVVQYRLGALGFMAPDGSTNLAVQDVVNAMNSKITLAGQSSGANMIRALLATPSANSLFESAILQSDTIDYGFPVDLTQATLQSYFNGCTDALSLDDILDASLNLFGSAYSLDASATHARWQLITSTLDLTTNFPSVNKPVIISSVKNEAAPTIYGNIPSLTSEYFYNACAASYGDERTDTLTNSSYYSTDGVDDVRSVLEKLGTDSIWRCPAWTLARLWAGAGANAYVGVYTLGATYPSNAGVSECANGMVCHEDDILIVFGTTSNPTNAQAALTKEVQARYKAFMQGGNPNANGYSQWKKATTNDVRPFNLGGDSTIDVGACDPSFWGDAVEYDYQVYNA</sequence>
<proteinExistence type="predicted"/>
<evidence type="ECO:0000256" key="1">
    <source>
        <dbReference type="SAM" id="SignalP"/>
    </source>
</evidence>
<dbReference type="PANTHER" id="PTHR45570:SF1">
    <property type="entry name" value="CARBOXYLIC ESTER HYDROLASE"/>
    <property type="match status" value="1"/>
</dbReference>
<gene>
    <name evidence="3" type="ORF">BD626DRAFT_550376</name>
</gene>
<dbReference type="PANTHER" id="PTHR45570">
    <property type="entry name" value="CARBOXYLIC ESTER HYDROLASE"/>
    <property type="match status" value="1"/>
</dbReference>
<dbReference type="InterPro" id="IPR002018">
    <property type="entry name" value="CarbesteraseB"/>
</dbReference>
<feature type="signal peptide" evidence="1">
    <location>
        <begin position="1"/>
        <end position="17"/>
    </location>
</feature>
<evidence type="ECO:0000259" key="2">
    <source>
        <dbReference type="Pfam" id="PF00135"/>
    </source>
</evidence>
<dbReference type="Gene3D" id="3.40.50.1820">
    <property type="entry name" value="alpha/beta hydrolase"/>
    <property type="match status" value="1"/>
</dbReference>
<name>A0A550C3B5_9AGAR</name>
<dbReference type="OrthoDB" id="408631at2759"/>
<dbReference type="STRING" id="97359.A0A550C3B5"/>
<dbReference type="Pfam" id="PF00135">
    <property type="entry name" value="COesterase"/>
    <property type="match status" value="1"/>
</dbReference>
<evidence type="ECO:0000313" key="3">
    <source>
        <dbReference type="EMBL" id="TRM59289.1"/>
    </source>
</evidence>
<evidence type="ECO:0000313" key="4">
    <source>
        <dbReference type="Proteomes" id="UP000320762"/>
    </source>
</evidence>
<dbReference type="GO" id="GO:0016787">
    <property type="term" value="F:hydrolase activity"/>
    <property type="evidence" value="ECO:0007669"/>
    <property type="project" value="UniProtKB-KW"/>
</dbReference>
<reference evidence="3 4" key="1">
    <citation type="journal article" date="2019" name="New Phytol.">
        <title>Comparative genomics reveals unique wood-decay strategies and fruiting body development in the Schizophyllaceae.</title>
        <authorList>
            <person name="Almasi E."/>
            <person name="Sahu N."/>
            <person name="Krizsan K."/>
            <person name="Balint B."/>
            <person name="Kovacs G.M."/>
            <person name="Kiss B."/>
            <person name="Cseklye J."/>
            <person name="Drula E."/>
            <person name="Henrissat B."/>
            <person name="Nagy I."/>
            <person name="Chovatia M."/>
            <person name="Adam C."/>
            <person name="LaButti K."/>
            <person name="Lipzen A."/>
            <person name="Riley R."/>
            <person name="Grigoriev I.V."/>
            <person name="Nagy L.G."/>
        </authorList>
    </citation>
    <scope>NUCLEOTIDE SEQUENCE [LARGE SCALE GENOMIC DNA]</scope>
    <source>
        <strain evidence="3 4">NL-1724</strain>
    </source>
</reference>
<feature type="chain" id="PRO_5022204157" evidence="1">
    <location>
        <begin position="18"/>
        <end position="510"/>
    </location>
</feature>
<comment type="caution">
    <text evidence="3">The sequence shown here is derived from an EMBL/GenBank/DDBJ whole genome shotgun (WGS) entry which is preliminary data.</text>
</comment>
<accession>A0A550C3B5</accession>